<dbReference type="SMART" id="SM00564">
    <property type="entry name" value="PQQ"/>
    <property type="match status" value="3"/>
</dbReference>
<dbReference type="PANTHER" id="PTHR32303:SF10">
    <property type="entry name" value="OUTER MEMBRANE PROTEIN ASSEMBLY FACTOR BAMB"/>
    <property type="match status" value="1"/>
</dbReference>
<dbReference type="InterPro" id="IPR002372">
    <property type="entry name" value="PQQ_rpt_dom"/>
</dbReference>
<evidence type="ECO:0000313" key="5">
    <source>
        <dbReference type="EMBL" id="OMO79233.1"/>
    </source>
</evidence>
<dbReference type="Pfam" id="PF13360">
    <property type="entry name" value="PQQ_2"/>
    <property type="match status" value="2"/>
</dbReference>
<gene>
    <name evidence="5" type="ORF">CCACVL1_13825</name>
</gene>
<comment type="caution">
    <text evidence="5">The sequence shown here is derived from an EMBL/GenBank/DDBJ whole genome shotgun (WGS) entry which is preliminary data.</text>
</comment>
<dbReference type="OrthoDB" id="416253at2759"/>
<evidence type="ECO:0000256" key="2">
    <source>
        <dbReference type="ARBA" id="ARBA00008156"/>
    </source>
</evidence>
<dbReference type="SUPFAM" id="SSF50998">
    <property type="entry name" value="Quinoprotein alcohol dehydrogenase-like"/>
    <property type="match status" value="1"/>
</dbReference>
<dbReference type="PANTHER" id="PTHR32303">
    <property type="entry name" value="QUINOPROTEIN ALCOHOL DEHYDROGENASE (CYTOCHROME C)"/>
    <property type="match status" value="1"/>
</dbReference>
<protein>
    <submittedName>
        <fullName evidence="5">Quinonprotein alcohol dehydrogenase-like-superfamily</fullName>
    </submittedName>
</protein>
<accession>A0A1R3I9G0</accession>
<sequence>MDGQDWLIHGGNLLNRRYADKETKISPETVSKLRLKWKFVAGKDITATPAIFRGILYFPSWDGFLYAVKASDGSLVWKQNLQQITGLNYTRLFTNVTTVVSRTTPAIVDDDLLICGISGPAYVIAVKMSNGKLVWLTQLDKSPKGIITMSGTYYRGSKGGPGSVAGGGIWGAATDEKKVYTNIANYLHQNFTLKPSTTVTTAGGWVGMDAKNGQILWSTADPSNGTANGPVTIANGVVFAGSTYRDGPIYAMNANTGRILWSYNTGATVYGGFSVSNGCIFGGNGYKVSLGALNPDFTAGNTLFAFCVY</sequence>
<dbReference type="AlphaFoldDB" id="A0A1R3I9G0"/>
<proteinExistence type="inferred from homology"/>
<dbReference type="Gramene" id="OMO79233">
    <property type="protein sequence ID" value="OMO79233"/>
    <property type="gene ID" value="CCACVL1_13825"/>
</dbReference>
<dbReference type="Gene3D" id="2.140.10.10">
    <property type="entry name" value="Quinoprotein alcohol dehydrogenase-like superfamily"/>
    <property type="match status" value="2"/>
</dbReference>
<evidence type="ECO:0000256" key="3">
    <source>
        <dbReference type="ARBA" id="ARBA00023002"/>
    </source>
</evidence>
<feature type="domain" description="Pyrrolo-quinoline quinone repeat" evidence="4">
    <location>
        <begin position="47"/>
        <end position="154"/>
    </location>
</feature>
<reference evidence="5 6" key="1">
    <citation type="submission" date="2013-09" db="EMBL/GenBank/DDBJ databases">
        <title>Corchorus capsularis genome sequencing.</title>
        <authorList>
            <person name="Alam M."/>
            <person name="Haque M.S."/>
            <person name="Islam M.S."/>
            <person name="Emdad E.M."/>
            <person name="Islam M.M."/>
            <person name="Ahmed B."/>
            <person name="Halim A."/>
            <person name="Hossen Q.M.M."/>
            <person name="Hossain M.Z."/>
            <person name="Ahmed R."/>
            <person name="Khan M.M."/>
            <person name="Islam R."/>
            <person name="Rashid M.M."/>
            <person name="Khan S.A."/>
            <person name="Rahman M.S."/>
            <person name="Alam M."/>
        </authorList>
    </citation>
    <scope>NUCLEOTIDE SEQUENCE [LARGE SCALE GENOMIC DNA]</scope>
    <source>
        <strain evidence="6">cv. CVL-1</strain>
        <tissue evidence="5">Whole seedling</tissue>
    </source>
</reference>
<organism evidence="5 6">
    <name type="scientific">Corchorus capsularis</name>
    <name type="common">Jute</name>
    <dbReference type="NCBI Taxonomy" id="210143"/>
    <lineage>
        <taxon>Eukaryota</taxon>
        <taxon>Viridiplantae</taxon>
        <taxon>Streptophyta</taxon>
        <taxon>Embryophyta</taxon>
        <taxon>Tracheophyta</taxon>
        <taxon>Spermatophyta</taxon>
        <taxon>Magnoliopsida</taxon>
        <taxon>eudicotyledons</taxon>
        <taxon>Gunneridae</taxon>
        <taxon>Pentapetalae</taxon>
        <taxon>rosids</taxon>
        <taxon>malvids</taxon>
        <taxon>Malvales</taxon>
        <taxon>Malvaceae</taxon>
        <taxon>Grewioideae</taxon>
        <taxon>Apeibeae</taxon>
        <taxon>Corchorus</taxon>
    </lineage>
</organism>
<dbReference type="EMBL" id="AWWV01010444">
    <property type="protein sequence ID" value="OMO79233.1"/>
    <property type="molecule type" value="Genomic_DNA"/>
</dbReference>
<keyword evidence="6" id="KW-1185">Reference proteome</keyword>
<dbReference type="InterPro" id="IPR011047">
    <property type="entry name" value="Quinoprotein_ADH-like_sf"/>
</dbReference>
<evidence type="ECO:0000259" key="4">
    <source>
        <dbReference type="Pfam" id="PF13360"/>
    </source>
</evidence>
<evidence type="ECO:0000256" key="1">
    <source>
        <dbReference type="ARBA" id="ARBA00001931"/>
    </source>
</evidence>
<keyword evidence="3" id="KW-0560">Oxidoreductase</keyword>
<dbReference type="OMA" id="RYAYNEH"/>
<dbReference type="InterPro" id="IPR018391">
    <property type="entry name" value="PQQ_b-propeller_rpt"/>
</dbReference>
<evidence type="ECO:0000313" key="6">
    <source>
        <dbReference type="Proteomes" id="UP000188268"/>
    </source>
</evidence>
<feature type="domain" description="Pyrrolo-quinoline quinone repeat" evidence="4">
    <location>
        <begin position="200"/>
        <end position="267"/>
    </location>
</feature>
<comment type="cofactor">
    <cofactor evidence="1">
        <name>pyrroloquinoline quinone</name>
        <dbReference type="ChEBI" id="CHEBI:58442"/>
    </cofactor>
</comment>
<name>A0A1R3I9G0_COCAP</name>
<dbReference type="Proteomes" id="UP000188268">
    <property type="component" value="Unassembled WGS sequence"/>
</dbReference>
<comment type="similarity">
    <text evidence="2">Belongs to the bacterial PQQ dehydrogenase family.</text>
</comment>
<dbReference type="GO" id="GO:0016491">
    <property type="term" value="F:oxidoreductase activity"/>
    <property type="evidence" value="ECO:0007669"/>
    <property type="project" value="UniProtKB-KW"/>
</dbReference>